<dbReference type="PROSITE" id="PS50206">
    <property type="entry name" value="RHODANESE_3"/>
    <property type="match status" value="1"/>
</dbReference>
<dbReference type="AlphaFoldDB" id="A0A162CDI8"/>
<dbReference type="RefSeq" id="WP_004916288.1">
    <property type="nucleotide sequence ID" value="NZ_CP011859.1"/>
</dbReference>
<evidence type="ECO:0000313" key="2">
    <source>
        <dbReference type="EMBL" id="AQY22138.1"/>
    </source>
</evidence>
<dbReference type="EMBL" id="JAOZYT010000040">
    <property type="protein sequence ID" value="MCW0524094.1"/>
    <property type="molecule type" value="Genomic_DNA"/>
</dbReference>
<feature type="domain" description="Rhodanese" evidence="1">
    <location>
        <begin position="20"/>
        <end position="102"/>
    </location>
</feature>
<proteinExistence type="predicted"/>
<dbReference type="Pfam" id="PF00581">
    <property type="entry name" value="Rhodanese"/>
    <property type="match status" value="1"/>
</dbReference>
<dbReference type="Gene3D" id="3.40.250.10">
    <property type="entry name" value="Rhodanese-like domain"/>
    <property type="match status" value="1"/>
</dbReference>
<dbReference type="Proteomes" id="UP001207440">
    <property type="component" value="Unassembled WGS sequence"/>
</dbReference>
<dbReference type="InterPro" id="IPR036873">
    <property type="entry name" value="Rhodanese-like_dom_sf"/>
</dbReference>
<dbReference type="OMA" id="VIVYCAM"/>
<dbReference type="PANTHER" id="PTHR43031:SF1">
    <property type="entry name" value="PYRIDINE NUCLEOTIDE-DISULPHIDE OXIDOREDUCTASE"/>
    <property type="match status" value="1"/>
</dbReference>
<dbReference type="SMART" id="SM00450">
    <property type="entry name" value="RHOD"/>
    <property type="match status" value="1"/>
</dbReference>
<reference evidence="3" key="2">
    <citation type="submission" date="2022-10" db="EMBL/GenBank/DDBJ databases">
        <title>Sifting through the core-genome to identify putative cross-protective antigens against Riemerella anatipestifer.</title>
        <authorList>
            <person name="Zheng X."/>
            <person name="Zhang W."/>
        </authorList>
    </citation>
    <scope>NUCLEOTIDE SEQUENCE</scope>
    <source>
        <strain evidence="3">ZWRA178</strain>
    </source>
</reference>
<evidence type="ECO:0000259" key="1">
    <source>
        <dbReference type="PROSITE" id="PS50206"/>
    </source>
</evidence>
<dbReference type="GO" id="GO:0016740">
    <property type="term" value="F:transferase activity"/>
    <property type="evidence" value="ECO:0007669"/>
    <property type="project" value="UniProtKB-KW"/>
</dbReference>
<gene>
    <name evidence="2" type="primary">pspE</name>
    <name evidence="2" type="ORF">AB406_1190</name>
    <name evidence="3" type="ORF">OKE68_07190</name>
</gene>
<dbReference type="OrthoDB" id="9800872at2"/>
<dbReference type="eggNOG" id="COG0607">
    <property type="taxonomic scope" value="Bacteria"/>
</dbReference>
<dbReference type="GeneID" id="93718415"/>
<accession>A0A162CDI8</accession>
<dbReference type="Proteomes" id="UP000189883">
    <property type="component" value="Chromosome"/>
</dbReference>
<name>A0A162CDI8_RIEAN</name>
<evidence type="ECO:0000313" key="4">
    <source>
        <dbReference type="Proteomes" id="UP000189883"/>
    </source>
</evidence>
<sequence>MLNFIKKLFGGNTVDFQDLAAKGAQIIDVRTKAEYNSGHIFNSINIPLQELNQNLNRLDKSRPVITCCASGMRSASAKSILSNNGFTAYNGGGWSSLQKKILK</sequence>
<evidence type="ECO:0000313" key="3">
    <source>
        <dbReference type="EMBL" id="MCW0524094.1"/>
    </source>
</evidence>
<organism evidence="2 4">
    <name type="scientific">Riemerella anatipestifer</name>
    <name type="common">Moraxella anatipestifer</name>
    <dbReference type="NCBI Taxonomy" id="34085"/>
    <lineage>
        <taxon>Bacteria</taxon>
        <taxon>Pseudomonadati</taxon>
        <taxon>Bacteroidota</taxon>
        <taxon>Flavobacteriia</taxon>
        <taxon>Flavobacteriales</taxon>
        <taxon>Weeksellaceae</taxon>
        <taxon>Riemerella</taxon>
    </lineage>
</organism>
<dbReference type="SUPFAM" id="SSF52821">
    <property type="entry name" value="Rhodanese/Cell cycle control phosphatase"/>
    <property type="match status" value="1"/>
</dbReference>
<dbReference type="InterPro" id="IPR001763">
    <property type="entry name" value="Rhodanese-like_dom"/>
</dbReference>
<dbReference type="InterPro" id="IPR050229">
    <property type="entry name" value="GlpE_sulfurtransferase"/>
</dbReference>
<reference evidence="2 4" key="1">
    <citation type="submission" date="2015-06" db="EMBL/GenBank/DDBJ databases">
        <title>R. anatipestifer strain HXb2 is the most virulent strain so far, and the genome sequence would help us uncover the pathogenesis.</title>
        <authorList>
            <person name="Hu Q."/>
            <person name="Qi J."/>
            <person name="Bo H."/>
            <person name="Liu G."/>
            <person name="Tao M."/>
            <person name="Ding Y."/>
            <person name="Xue Y."/>
        </authorList>
    </citation>
    <scope>NUCLEOTIDE SEQUENCE [LARGE SCALE GENOMIC DNA]</scope>
    <source>
        <strain evidence="2 4">HXb2</strain>
    </source>
</reference>
<dbReference type="EMBL" id="CP011859">
    <property type="protein sequence ID" value="AQY22138.1"/>
    <property type="molecule type" value="Genomic_DNA"/>
</dbReference>
<dbReference type="PANTHER" id="PTHR43031">
    <property type="entry name" value="FAD-DEPENDENT OXIDOREDUCTASE"/>
    <property type="match status" value="1"/>
</dbReference>
<protein>
    <submittedName>
        <fullName evidence="3">Rhodanese-like domain-containing protein</fullName>
    </submittedName>
    <submittedName>
        <fullName evidence="2">Thiosulfate sulfurtransferase PspE</fullName>
    </submittedName>
</protein>
<keyword evidence="2" id="KW-0808">Transferase</keyword>